<dbReference type="SUPFAM" id="SSF57667">
    <property type="entry name" value="beta-beta-alpha zinc fingers"/>
    <property type="match status" value="1"/>
</dbReference>
<dbReference type="SMART" id="SM00355">
    <property type="entry name" value="ZnF_C2H2"/>
    <property type="match status" value="7"/>
</dbReference>
<protein>
    <recommendedName>
        <fullName evidence="7">C2H2-type domain-containing protein</fullName>
    </recommendedName>
</protein>
<dbReference type="InterPro" id="IPR036236">
    <property type="entry name" value="Znf_C2H2_sf"/>
</dbReference>
<dbReference type="AlphaFoldDB" id="A0A177B8X6"/>
<dbReference type="PANTHER" id="PTHR24379">
    <property type="entry name" value="KRAB AND ZINC FINGER DOMAIN-CONTAINING"/>
    <property type="match status" value="1"/>
</dbReference>
<dbReference type="GO" id="GO:0008270">
    <property type="term" value="F:zinc ion binding"/>
    <property type="evidence" value="ECO:0007669"/>
    <property type="project" value="UniProtKB-KW"/>
</dbReference>
<dbReference type="Gene3D" id="3.30.160.60">
    <property type="entry name" value="Classic Zinc Finger"/>
    <property type="match status" value="1"/>
</dbReference>
<keyword evidence="1" id="KW-0479">Metal-binding</keyword>
<feature type="compositionally biased region" description="Acidic residues" evidence="6">
    <location>
        <begin position="988"/>
        <end position="998"/>
    </location>
</feature>
<dbReference type="OrthoDB" id="3561125at2759"/>
<evidence type="ECO:0000313" key="9">
    <source>
        <dbReference type="Proteomes" id="UP000078046"/>
    </source>
</evidence>
<keyword evidence="3 5" id="KW-0863">Zinc-finger</keyword>
<dbReference type="PROSITE" id="PS50157">
    <property type="entry name" value="ZINC_FINGER_C2H2_2"/>
    <property type="match status" value="1"/>
</dbReference>
<accession>A0A177B8X6</accession>
<keyword evidence="9" id="KW-1185">Reference proteome</keyword>
<evidence type="ECO:0000256" key="4">
    <source>
        <dbReference type="ARBA" id="ARBA00022833"/>
    </source>
</evidence>
<evidence type="ECO:0000313" key="8">
    <source>
        <dbReference type="EMBL" id="OAF70695.1"/>
    </source>
</evidence>
<proteinExistence type="predicted"/>
<evidence type="ECO:0000256" key="3">
    <source>
        <dbReference type="ARBA" id="ARBA00022771"/>
    </source>
</evidence>
<evidence type="ECO:0000259" key="7">
    <source>
        <dbReference type="PROSITE" id="PS50157"/>
    </source>
</evidence>
<feature type="compositionally biased region" description="Basic residues" evidence="6">
    <location>
        <begin position="431"/>
        <end position="441"/>
    </location>
</feature>
<name>A0A177B8X6_9BILA</name>
<comment type="caution">
    <text evidence="8">The sequence shown here is derived from an EMBL/GenBank/DDBJ whole genome shotgun (WGS) entry which is preliminary data.</text>
</comment>
<keyword evidence="2" id="KW-0677">Repeat</keyword>
<dbReference type="InterPro" id="IPR013087">
    <property type="entry name" value="Znf_C2H2_type"/>
</dbReference>
<evidence type="ECO:0000256" key="6">
    <source>
        <dbReference type="SAM" id="MobiDB-lite"/>
    </source>
</evidence>
<evidence type="ECO:0000256" key="1">
    <source>
        <dbReference type="ARBA" id="ARBA00022723"/>
    </source>
</evidence>
<evidence type="ECO:0000256" key="2">
    <source>
        <dbReference type="ARBA" id="ARBA00022737"/>
    </source>
</evidence>
<feature type="region of interest" description="Disordered" evidence="6">
    <location>
        <begin position="956"/>
        <end position="1010"/>
    </location>
</feature>
<keyword evidence="4" id="KW-0862">Zinc</keyword>
<feature type="compositionally biased region" description="Low complexity" evidence="6">
    <location>
        <begin position="961"/>
        <end position="978"/>
    </location>
</feature>
<dbReference type="EMBL" id="LWCA01000121">
    <property type="protein sequence ID" value="OAF70695.1"/>
    <property type="molecule type" value="Genomic_DNA"/>
</dbReference>
<evidence type="ECO:0000256" key="5">
    <source>
        <dbReference type="PROSITE-ProRule" id="PRU00042"/>
    </source>
</evidence>
<reference evidence="8 9" key="1">
    <citation type="submission" date="2016-04" db="EMBL/GenBank/DDBJ databases">
        <title>The genome of Intoshia linei affirms orthonectids as highly simplified spiralians.</title>
        <authorList>
            <person name="Mikhailov K.V."/>
            <person name="Slusarev G.S."/>
            <person name="Nikitin M.A."/>
            <person name="Logacheva M.D."/>
            <person name="Penin A."/>
            <person name="Aleoshin V."/>
            <person name="Panchin Y.V."/>
        </authorList>
    </citation>
    <scope>NUCLEOTIDE SEQUENCE [LARGE SCALE GENOMIC DNA]</scope>
    <source>
        <strain evidence="8">Intl2013</strain>
        <tissue evidence="8">Whole animal</tissue>
    </source>
</reference>
<dbReference type="Proteomes" id="UP000078046">
    <property type="component" value="Unassembled WGS sequence"/>
</dbReference>
<feature type="compositionally biased region" description="Polar residues" evidence="6">
    <location>
        <begin position="1001"/>
        <end position="1010"/>
    </location>
</feature>
<feature type="domain" description="C2H2-type" evidence="7">
    <location>
        <begin position="226"/>
        <end position="254"/>
    </location>
</feature>
<sequence>METTEENLNVEISNDVVTEDVMNSENSETILIETTDGLKAIQIPDRNAIIEFDGSHYRLNNEGNLEQIDANLEGLTSTDQTLEEYMPSNEDAVHKLEDTKALHVCHVCNFSCNYLFLLKRHIANHKVVRIRKCLECNFLTIHDSVYFHHKTSHYKSTDKVCCNICETFSSFNPCVLSIHKSKCVNLRKNKAKSKNGKLGCNICPETFKKMSDTTAHLLEDHNAGRYKCNTCSEKFRFKLSLFKHVNNQHMGGLTCAICRAIFYDKESFDMHDLYHKSNVKRYVCIYCKSYRVNMFSSRYILSQHILLVHDIVQEICIVCDVKVSSIDIFYAHLTTHKESEKLTCSALADKKLSELKIKPHQSPFIKVDTRNNTFGAIDLIQDTNVYDRININSLSPNMIKYPRAFLGCFNFADSGNGYKRVRNNKYGNTIRRTRSYKKTKYSPRSSIDVGSNEGPRSLSGNLDLQDGQSINGWVGKTSVYNQYLMNPESLTATLRYGQVSHNGLNNFISQNRYVDVTSNDASKLRSPGSNQYGTFDQSTNFLNKGRSRSNLVMPTIDLDTSLNARRQKPCDVKKPFDYYWWCNSSTESGIPVPVKTFEVEIFWDDLNCDPEIHVDIDKEESNELYDFSDMIEISKKLSDECNDVPSNFKHNYLSCNVGEILGGPSPPNDEWDKSISYNNFKSFVVNSTDTDRSVIQGKNSYSRNTQYVILYTTPATLQKDIQHALKTTLSPGESQKQCSYYRVTNNKKTSNDIYSSQALQNIIKLLNDNKDTIKSNGSKSYNQSVISSGNISIFLSHAHNVTSQKKMNGNTYANYSAPMGDILPTAQLNGGNEAVNNWEFSIDTSLSNNDSNPVYMNDSNTSATSWSNSIKEFNTKENVVNESGGVSIENSNVTLANGEESSDFALDLQGSNIPAGIYMICNQDESAGIQLLPLEVNQNGTPIVPEGYSGEIIQISDQGDENNNNNSENPTTNPEVNNGSIPEIGEAISDEFQSEIDQTDNKSNIVDSDK</sequence>
<dbReference type="PANTHER" id="PTHR24379:SF121">
    <property type="entry name" value="C2H2-TYPE DOMAIN-CONTAINING PROTEIN"/>
    <property type="match status" value="1"/>
</dbReference>
<feature type="region of interest" description="Disordered" evidence="6">
    <location>
        <begin position="430"/>
        <end position="462"/>
    </location>
</feature>
<organism evidence="8 9">
    <name type="scientific">Intoshia linei</name>
    <dbReference type="NCBI Taxonomy" id="1819745"/>
    <lineage>
        <taxon>Eukaryota</taxon>
        <taxon>Metazoa</taxon>
        <taxon>Spiralia</taxon>
        <taxon>Lophotrochozoa</taxon>
        <taxon>Mesozoa</taxon>
        <taxon>Orthonectida</taxon>
        <taxon>Rhopaluridae</taxon>
        <taxon>Intoshia</taxon>
    </lineage>
</organism>
<dbReference type="PROSITE" id="PS00028">
    <property type="entry name" value="ZINC_FINGER_C2H2_1"/>
    <property type="match status" value="2"/>
</dbReference>
<gene>
    <name evidence="8" type="ORF">A3Q56_01542</name>
</gene>